<evidence type="ECO:0000313" key="2">
    <source>
        <dbReference type="EMBL" id="GAA0291085.1"/>
    </source>
</evidence>
<dbReference type="Proteomes" id="UP001501867">
    <property type="component" value="Unassembled WGS sequence"/>
</dbReference>
<feature type="domain" description="ATPase BadF/BadG/BcrA/BcrD type" evidence="1">
    <location>
        <begin position="5"/>
        <end position="275"/>
    </location>
</feature>
<reference evidence="3" key="1">
    <citation type="journal article" date="2019" name="Int. J. Syst. Evol. Microbiol.">
        <title>The Global Catalogue of Microorganisms (GCM) 10K type strain sequencing project: providing services to taxonomists for standard genome sequencing and annotation.</title>
        <authorList>
            <consortium name="The Broad Institute Genomics Platform"/>
            <consortium name="The Broad Institute Genome Sequencing Center for Infectious Disease"/>
            <person name="Wu L."/>
            <person name="Ma J."/>
        </authorList>
    </citation>
    <scope>NUCLEOTIDE SEQUENCE [LARGE SCALE GENOMIC DNA]</scope>
    <source>
        <strain evidence="3">JCM 4505</strain>
    </source>
</reference>
<dbReference type="RefSeq" id="WP_344158830.1">
    <property type="nucleotide sequence ID" value="NZ_BAAABV010000015.1"/>
</dbReference>
<dbReference type="InterPro" id="IPR002731">
    <property type="entry name" value="ATPase_BadF"/>
</dbReference>
<comment type="caution">
    <text evidence="2">The sequence shown here is derived from an EMBL/GenBank/DDBJ whole genome shotgun (WGS) entry which is preliminary data.</text>
</comment>
<dbReference type="Pfam" id="PF01869">
    <property type="entry name" value="BcrAD_BadFG"/>
    <property type="match status" value="1"/>
</dbReference>
<keyword evidence="3" id="KW-1185">Reference proteome</keyword>
<gene>
    <name evidence="2" type="ORF">GCM10010302_32050</name>
</gene>
<dbReference type="Gene3D" id="3.30.420.40">
    <property type="match status" value="2"/>
</dbReference>
<accession>A0ABP3F1A2</accession>
<dbReference type="PANTHER" id="PTHR43190">
    <property type="entry name" value="N-ACETYL-D-GLUCOSAMINE KINASE"/>
    <property type="match status" value="1"/>
</dbReference>
<dbReference type="InterPro" id="IPR052519">
    <property type="entry name" value="Euk-type_GlcNAc_Kinase"/>
</dbReference>
<dbReference type="SUPFAM" id="SSF53067">
    <property type="entry name" value="Actin-like ATPase domain"/>
    <property type="match status" value="2"/>
</dbReference>
<dbReference type="EMBL" id="BAAABV010000015">
    <property type="protein sequence ID" value="GAA0291085.1"/>
    <property type="molecule type" value="Genomic_DNA"/>
</dbReference>
<name>A0ABP3F1A2_9ACTN</name>
<proteinExistence type="predicted"/>
<protein>
    <submittedName>
        <fullName evidence="2">BadF/BadG/BcrA/BcrD ATPase family protein</fullName>
    </submittedName>
</protein>
<sequence length="315" mass="31280">MSLVLGIDGGGSRLRVAVAEAGGGPPLATASAGAGNARSVPEGLLEERLADAVGRVLPEGRAAEVRCVVAGFAGAGVPGRGEDAGQGLAVRALGAALARLGVTGARVQVVADIEVAFAGAPGAPPNGLAVIAGTGAAAGRLRGRRLAATADGCGWLTGDDGSGFWIAREGVRRALRAADGRGPKTLLVSRLADAFQAPALDPSSVRYALIDGALTPADPVRLARWCPLVVRAAADGDAVAAGILDEAADLLAESTAALGPRRGEPLVTVGGLLGPDGPLLDRFAARVRAWGLVPYPVSDGLRGAVAWARSAVSDV</sequence>
<organism evidence="2 3">
    <name type="scientific">Streptomyces polychromogenes</name>
    <dbReference type="NCBI Taxonomy" id="67342"/>
    <lineage>
        <taxon>Bacteria</taxon>
        <taxon>Bacillati</taxon>
        <taxon>Actinomycetota</taxon>
        <taxon>Actinomycetes</taxon>
        <taxon>Kitasatosporales</taxon>
        <taxon>Streptomycetaceae</taxon>
        <taxon>Streptomyces</taxon>
    </lineage>
</organism>
<evidence type="ECO:0000259" key="1">
    <source>
        <dbReference type="Pfam" id="PF01869"/>
    </source>
</evidence>
<dbReference type="PANTHER" id="PTHR43190:SF3">
    <property type="entry name" value="N-ACETYL-D-GLUCOSAMINE KINASE"/>
    <property type="match status" value="1"/>
</dbReference>
<evidence type="ECO:0000313" key="3">
    <source>
        <dbReference type="Proteomes" id="UP001501867"/>
    </source>
</evidence>
<dbReference type="InterPro" id="IPR043129">
    <property type="entry name" value="ATPase_NBD"/>
</dbReference>